<accession>A0AAU7DS69</accession>
<dbReference type="AlphaFoldDB" id="A0AAU7DS69"/>
<dbReference type="PANTHER" id="PTHR33169:SF14">
    <property type="entry name" value="TRANSCRIPTIONAL REGULATOR RV3488"/>
    <property type="match status" value="1"/>
</dbReference>
<reference evidence="2" key="1">
    <citation type="submission" date="2023-03" db="EMBL/GenBank/DDBJ databases">
        <title>Edaphobacter sp.</title>
        <authorList>
            <person name="Huber K.J."/>
            <person name="Papendorf J."/>
            <person name="Pilke C."/>
            <person name="Bunk B."/>
            <person name="Sproeer C."/>
            <person name="Pester M."/>
        </authorList>
    </citation>
    <scope>NUCLEOTIDE SEQUENCE</scope>
    <source>
        <strain evidence="2">DSM 110680</strain>
    </source>
</reference>
<feature type="domain" description="Transcription regulator PadR N-terminal" evidence="1">
    <location>
        <begin position="5"/>
        <end position="74"/>
    </location>
</feature>
<dbReference type="SUPFAM" id="SSF46785">
    <property type="entry name" value="Winged helix' DNA-binding domain"/>
    <property type="match status" value="1"/>
</dbReference>
<organism evidence="2">
    <name type="scientific">Telmatobacter sp. DSM 110680</name>
    <dbReference type="NCBI Taxonomy" id="3036704"/>
    <lineage>
        <taxon>Bacteria</taxon>
        <taxon>Pseudomonadati</taxon>
        <taxon>Acidobacteriota</taxon>
        <taxon>Terriglobia</taxon>
        <taxon>Terriglobales</taxon>
        <taxon>Acidobacteriaceae</taxon>
        <taxon>Telmatobacter</taxon>
    </lineage>
</organism>
<dbReference type="EMBL" id="CP121196">
    <property type="protein sequence ID" value="XBH20169.1"/>
    <property type="molecule type" value="Genomic_DNA"/>
</dbReference>
<proteinExistence type="predicted"/>
<dbReference type="InterPro" id="IPR036390">
    <property type="entry name" value="WH_DNA-bd_sf"/>
</dbReference>
<gene>
    <name evidence="2" type="ORF">P8935_24140</name>
</gene>
<name>A0AAU7DS69_9BACT</name>
<protein>
    <submittedName>
        <fullName evidence="2">PadR family transcriptional regulator</fullName>
    </submittedName>
</protein>
<evidence type="ECO:0000259" key="1">
    <source>
        <dbReference type="Pfam" id="PF03551"/>
    </source>
</evidence>
<dbReference type="Gene3D" id="1.10.10.10">
    <property type="entry name" value="Winged helix-like DNA-binding domain superfamily/Winged helix DNA-binding domain"/>
    <property type="match status" value="1"/>
</dbReference>
<dbReference type="PANTHER" id="PTHR33169">
    <property type="entry name" value="PADR-FAMILY TRANSCRIPTIONAL REGULATOR"/>
    <property type="match status" value="1"/>
</dbReference>
<dbReference type="InterPro" id="IPR052509">
    <property type="entry name" value="Metal_resp_DNA-bind_regulator"/>
</dbReference>
<evidence type="ECO:0000313" key="2">
    <source>
        <dbReference type="EMBL" id="XBH20169.1"/>
    </source>
</evidence>
<dbReference type="InterPro" id="IPR036388">
    <property type="entry name" value="WH-like_DNA-bd_sf"/>
</dbReference>
<dbReference type="Pfam" id="PF03551">
    <property type="entry name" value="PadR"/>
    <property type="match status" value="1"/>
</dbReference>
<sequence length="105" mass="11924">MRPHVLHHASREPVFGLGMIQELNRHGYKLGPGTMYPLLQGMEKRGWLKSSKQKVSQRSRRVYVATHAGRQALKTGQERVRELFEEITADAVTSNASLNGCRHIM</sequence>
<dbReference type="InterPro" id="IPR005149">
    <property type="entry name" value="Tscrpt_reg_PadR_N"/>
</dbReference>